<feature type="compositionally biased region" description="Low complexity" evidence="6">
    <location>
        <begin position="193"/>
        <end position="207"/>
    </location>
</feature>
<evidence type="ECO:0000256" key="4">
    <source>
        <dbReference type="ARBA" id="ARBA00022833"/>
    </source>
</evidence>
<evidence type="ECO:0000256" key="5">
    <source>
        <dbReference type="PROSITE-ProRule" id="PRU01371"/>
    </source>
</evidence>
<proteinExistence type="predicted"/>
<keyword evidence="4" id="KW-0862">Zinc</keyword>
<keyword evidence="9" id="KW-1185">Reference proteome</keyword>
<keyword evidence="3 5" id="KW-0863">Zinc-finger</keyword>
<sequence length="249" mass="26800">ISGRNVKLDLRPCRTCGRTFVPESLKKHEASCKNVQKKRKPFDASKQRATEDLSLKQIKQAQKKNVAPPKSNWRSQHQEFISNIRAAKGAQVAMERGDPLPPPPPPSLNPDYVTCPHCARRFNEKAAERHISFCQEQQKRINVNKKREPSQQEKARAAAAKYQPPKPKLKSQMDSPSGPTSGGYGASRGGYSSGSPAGRAGPGASSRAPPPGASKSDVGRSPAGSTGRGGAAAPRGRAPQQGYAGRYAR</sequence>
<feature type="region of interest" description="Disordered" evidence="6">
    <location>
        <begin position="31"/>
        <end position="50"/>
    </location>
</feature>
<name>A0ABY7F480_MYAAR</name>
<evidence type="ECO:0000256" key="1">
    <source>
        <dbReference type="ARBA" id="ARBA00022723"/>
    </source>
</evidence>
<accession>A0ABY7F480</accession>
<reference evidence="8" key="1">
    <citation type="submission" date="2022-11" db="EMBL/GenBank/DDBJ databases">
        <title>Centuries of genome instability and evolution in soft-shell clam transmissible cancer (bioRxiv).</title>
        <authorList>
            <person name="Hart S.F.M."/>
            <person name="Yonemitsu M.A."/>
            <person name="Giersch R.M."/>
            <person name="Beal B.F."/>
            <person name="Arriagada G."/>
            <person name="Davis B.W."/>
            <person name="Ostrander E.A."/>
            <person name="Goff S.P."/>
            <person name="Metzger M.J."/>
        </authorList>
    </citation>
    <scope>NUCLEOTIDE SEQUENCE</scope>
    <source>
        <strain evidence="8">MELC-2E11</strain>
        <tissue evidence="8">Siphon/mantle</tissue>
    </source>
</reference>
<evidence type="ECO:0000256" key="6">
    <source>
        <dbReference type="SAM" id="MobiDB-lite"/>
    </source>
</evidence>
<dbReference type="InterPro" id="IPR026319">
    <property type="entry name" value="ZC2HC1A/B-like"/>
</dbReference>
<evidence type="ECO:0000313" key="9">
    <source>
        <dbReference type="Proteomes" id="UP001164746"/>
    </source>
</evidence>
<dbReference type="InterPro" id="IPR049899">
    <property type="entry name" value="Znf_C2HC_C3H"/>
</dbReference>
<evidence type="ECO:0000256" key="2">
    <source>
        <dbReference type="ARBA" id="ARBA00022737"/>
    </source>
</evidence>
<organism evidence="8 9">
    <name type="scientific">Mya arenaria</name>
    <name type="common">Soft-shell clam</name>
    <dbReference type="NCBI Taxonomy" id="6604"/>
    <lineage>
        <taxon>Eukaryota</taxon>
        <taxon>Metazoa</taxon>
        <taxon>Spiralia</taxon>
        <taxon>Lophotrochozoa</taxon>
        <taxon>Mollusca</taxon>
        <taxon>Bivalvia</taxon>
        <taxon>Autobranchia</taxon>
        <taxon>Heteroconchia</taxon>
        <taxon>Euheterodonta</taxon>
        <taxon>Imparidentia</taxon>
        <taxon>Neoheterodontei</taxon>
        <taxon>Myida</taxon>
        <taxon>Myoidea</taxon>
        <taxon>Myidae</taxon>
        <taxon>Mya</taxon>
    </lineage>
</organism>
<dbReference type="EMBL" id="CP111021">
    <property type="protein sequence ID" value="WAR16427.1"/>
    <property type="molecule type" value="Genomic_DNA"/>
</dbReference>
<feature type="domain" description="C2HC/C3H-type" evidence="7">
    <location>
        <begin position="9"/>
        <end position="38"/>
    </location>
</feature>
<keyword evidence="2" id="KW-0677">Repeat</keyword>
<protein>
    <submittedName>
        <fullName evidence="8">ZC21A-like protein</fullName>
    </submittedName>
</protein>
<dbReference type="PROSITE" id="PS52027">
    <property type="entry name" value="ZF_C2HC_C3H"/>
    <property type="match status" value="2"/>
</dbReference>
<feature type="region of interest" description="Disordered" evidence="6">
    <location>
        <begin position="139"/>
        <end position="249"/>
    </location>
</feature>
<feature type="compositionally biased region" description="Pro residues" evidence="6">
    <location>
        <begin position="99"/>
        <end position="108"/>
    </location>
</feature>
<keyword evidence="1" id="KW-0479">Metal-binding</keyword>
<dbReference type="Gene3D" id="3.30.160.60">
    <property type="entry name" value="Classic Zinc Finger"/>
    <property type="match status" value="1"/>
</dbReference>
<feature type="compositionally biased region" description="Gly residues" evidence="6">
    <location>
        <begin position="180"/>
        <end position="192"/>
    </location>
</feature>
<dbReference type="Pfam" id="PF13913">
    <property type="entry name" value="zf-C2HC_2"/>
    <property type="match status" value="2"/>
</dbReference>
<feature type="domain" description="C2HC/C3H-type" evidence="7">
    <location>
        <begin position="111"/>
        <end position="140"/>
    </location>
</feature>
<evidence type="ECO:0000259" key="7">
    <source>
        <dbReference type="PROSITE" id="PS52027"/>
    </source>
</evidence>
<dbReference type="Proteomes" id="UP001164746">
    <property type="component" value="Chromosome 10"/>
</dbReference>
<gene>
    <name evidence="8" type="ORF">MAR_031021</name>
</gene>
<evidence type="ECO:0000313" key="8">
    <source>
        <dbReference type="EMBL" id="WAR16427.1"/>
    </source>
</evidence>
<evidence type="ECO:0000256" key="3">
    <source>
        <dbReference type="ARBA" id="ARBA00022771"/>
    </source>
</evidence>
<dbReference type="PANTHER" id="PTHR13555">
    <property type="entry name" value="C2H2 ZINC FINGER CGI-62-RELATED"/>
    <property type="match status" value="1"/>
</dbReference>
<feature type="region of interest" description="Disordered" evidence="6">
    <location>
        <begin position="88"/>
        <end position="108"/>
    </location>
</feature>
<feature type="compositionally biased region" description="Basic and acidic residues" evidence="6">
    <location>
        <begin position="41"/>
        <end position="50"/>
    </location>
</feature>
<feature type="compositionally biased region" description="Basic and acidic residues" evidence="6">
    <location>
        <begin position="145"/>
        <end position="156"/>
    </location>
</feature>
<feature type="compositionally biased region" description="Low complexity" evidence="6">
    <location>
        <begin position="219"/>
        <end position="242"/>
    </location>
</feature>
<feature type="non-terminal residue" evidence="8">
    <location>
        <position position="249"/>
    </location>
</feature>